<evidence type="ECO:0000313" key="1">
    <source>
        <dbReference type="EMBL" id="PRQ10234.1"/>
    </source>
</evidence>
<gene>
    <name evidence="1" type="ORF">ENSA7_00430</name>
</gene>
<dbReference type="RefSeq" id="WP_106087155.1">
    <property type="nucleotide sequence ID" value="NZ_PVNL01000001.1"/>
</dbReference>
<accession>A0A2S9YYS7</accession>
<proteinExistence type="predicted"/>
<dbReference type="OrthoDB" id="6857979at2"/>
<protein>
    <submittedName>
        <fullName evidence="1">Uncharacterized protein</fullName>
    </submittedName>
</protein>
<name>A0A2S9YYS7_9BACT</name>
<dbReference type="EMBL" id="PVNL01000001">
    <property type="protein sequence ID" value="PRQ10234.1"/>
    <property type="molecule type" value="Genomic_DNA"/>
</dbReference>
<dbReference type="Proteomes" id="UP000238823">
    <property type="component" value="Unassembled WGS sequence"/>
</dbReference>
<reference evidence="1 2" key="1">
    <citation type="submission" date="2018-03" db="EMBL/GenBank/DDBJ databases">
        <title>Draft Genome Sequences of the Obligatory Marine Myxobacteria Enhygromyxa salina SWB007.</title>
        <authorList>
            <person name="Poehlein A."/>
            <person name="Moghaddam J.A."/>
            <person name="Harms H."/>
            <person name="Alanjari M."/>
            <person name="Koenig G.M."/>
            <person name="Daniel R."/>
            <person name="Schaeberle T.F."/>
        </authorList>
    </citation>
    <scope>NUCLEOTIDE SEQUENCE [LARGE SCALE GENOMIC DNA]</scope>
    <source>
        <strain evidence="1 2">SWB007</strain>
    </source>
</reference>
<evidence type="ECO:0000313" key="2">
    <source>
        <dbReference type="Proteomes" id="UP000238823"/>
    </source>
</evidence>
<dbReference type="AlphaFoldDB" id="A0A2S9YYS7"/>
<organism evidence="1 2">
    <name type="scientific">Enhygromyxa salina</name>
    <dbReference type="NCBI Taxonomy" id="215803"/>
    <lineage>
        <taxon>Bacteria</taxon>
        <taxon>Pseudomonadati</taxon>
        <taxon>Myxococcota</taxon>
        <taxon>Polyangia</taxon>
        <taxon>Nannocystales</taxon>
        <taxon>Nannocystaceae</taxon>
        <taxon>Enhygromyxa</taxon>
    </lineage>
</organism>
<sequence>MLQHPYVDKHYVPHVRRARASAHAHPSLRALLSDELDATAQLGFLIEFSALGVRLLRPVEDSLARGASVCLALGLDALGEELRRLGGQAAQRRLLLIDDLVQLAQLWREQVTSSGQRLDLAALVRRAPPANARHHAQVRGAAWAGELPLASLGVELELGQFAVSVGPKLIRACERKLGAQVFVGLSYLQARTDHAALGADGLLERLDDLLRAVPELGESIASAGAEALSAHVEVLGACISRGRHLIENDALEALGPTFDHGATAVAHTYME</sequence>
<comment type="caution">
    <text evidence="1">The sequence shown here is derived from an EMBL/GenBank/DDBJ whole genome shotgun (WGS) entry which is preliminary data.</text>
</comment>